<dbReference type="EMBL" id="BK059132">
    <property type="protein sequence ID" value="DAE33209.1"/>
    <property type="molecule type" value="Genomic_DNA"/>
</dbReference>
<evidence type="ECO:0000313" key="1">
    <source>
        <dbReference type="EMBL" id="DAE33209.1"/>
    </source>
</evidence>
<accession>A0A8S5RPZ8</accession>
<name>A0A8S5RPZ8_9VIRU</name>
<sequence>MSTLADTIQQIIEGYGSIDDLAADNPFKSDYCKKIFRKYLVKKSETDYG</sequence>
<proteinExistence type="predicted"/>
<reference evidence="1" key="1">
    <citation type="journal article" date="2021" name="Proc. Natl. Acad. Sci. U.S.A.">
        <title>A Catalog of Tens of Thousands of Viruses from Human Metagenomes Reveals Hidden Associations with Chronic Diseases.</title>
        <authorList>
            <person name="Tisza M.J."/>
            <person name="Buck C.B."/>
        </authorList>
    </citation>
    <scope>NUCLEOTIDE SEQUENCE</scope>
    <source>
        <strain evidence="1">Ctrcb4</strain>
    </source>
</reference>
<organism evidence="1">
    <name type="scientific">virus sp. ctrcb4</name>
    <dbReference type="NCBI Taxonomy" id="2825824"/>
    <lineage>
        <taxon>Viruses</taxon>
    </lineage>
</organism>
<protein>
    <submittedName>
        <fullName evidence="1">Uncharacterized protein</fullName>
    </submittedName>
</protein>